<dbReference type="SMART" id="SM00248">
    <property type="entry name" value="ANK"/>
    <property type="match status" value="5"/>
</dbReference>
<evidence type="ECO:0000313" key="5">
    <source>
        <dbReference type="EMBL" id="CAE0608107.1"/>
    </source>
</evidence>
<accession>A0A7S3UCZ7</accession>
<dbReference type="InterPro" id="IPR002110">
    <property type="entry name" value="Ankyrin_rpt"/>
</dbReference>
<evidence type="ECO:0000256" key="1">
    <source>
        <dbReference type="ARBA" id="ARBA00022737"/>
    </source>
</evidence>
<dbReference type="Pfam" id="PF13637">
    <property type="entry name" value="Ank_4"/>
    <property type="match status" value="1"/>
</dbReference>
<feature type="repeat" description="ANK" evidence="3">
    <location>
        <begin position="219"/>
        <end position="251"/>
    </location>
</feature>
<protein>
    <submittedName>
        <fullName evidence="5">Uncharacterized protein</fullName>
    </submittedName>
</protein>
<dbReference type="Gene3D" id="1.25.40.20">
    <property type="entry name" value="Ankyrin repeat-containing domain"/>
    <property type="match status" value="4"/>
</dbReference>
<gene>
    <name evidence="5" type="ORF">PSAL00342_LOCUS1924</name>
</gene>
<feature type="repeat" description="ANK" evidence="3">
    <location>
        <begin position="291"/>
        <end position="323"/>
    </location>
</feature>
<organism evidence="5">
    <name type="scientific">Picocystis salinarum</name>
    <dbReference type="NCBI Taxonomy" id="88271"/>
    <lineage>
        <taxon>Eukaryota</taxon>
        <taxon>Viridiplantae</taxon>
        <taxon>Chlorophyta</taxon>
        <taxon>Picocystophyceae</taxon>
        <taxon>Picocystales</taxon>
        <taxon>Picocystaceae</taxon>
        <taxon>Picocystis</taxon>
    </lineage>
</organism>
<evidence type="ECO:0000256" key="4">
    <source>
        <dbReference type="SAM" id="MobiDB-lite"/>
    </source>
</evidence>
<feature type="repeat" description="ANK" evidence="3">
    <location>
        <begin position="186"/>
        <end position="218"/>
    </location>
</feature>
<keyword evidence="1" id="KW-0677">Repeat</keyword>
<dbReference type="Pfam" id="PF00023">
    <property type="entry name" value="Ank"/>
    <property type="match status" value="1"/>
</dbReference>
<name>A0A7S3UCZ7_9CHLO</name>
<dbReference type="PRINTS" id="PR01415">
    <property type="entry name" value="ANKYRIN"/>
</dbReference>
<feature type="region of interest" description="Disordered" evidence="4">
    <location>
        <begin position="14"/>
        <end position="33"/>
    </location>
</feature>
<dbReference type="PROSITE" id="PS50297">
    <property type="entry name" value="ANK_REP_REGION"/>
    <property type="match status" value="3"/>
</dbReference>
<dbReference type="Pfam" id="PF12796">
    <property type="entry name" value="Ank_2"/>
    <property type="match status" value="1"/>
</dbReference>
<evidence type="ECO:0000256" key="2">
    <source>
        <dbReference type="ARBA" id="ARBA00023043"/>
    </source>
</evidence>
<dbReference type="EMBL" id="HBIS01002167">
    <property type="protein sequence ID" value="CAE0608107.1"/>
    <property type="molecule type" value="Transcribed_RNA"/>
</dbReference>
<reference evidence="5" key="1">
    <citation type="submission" date="2021-01" db="EMBL/GenBank/DDBJ databases">
        <authorList>
            <person name="Corre E."/>
            <person name="Pelletier E."/>
            <person name="Niang G."/>
            <person name="Scheremetjew M."/>
            <person name="Finn R."/>
            <person name="Kale V."/>
            <person name="Holt S."/>
            <person name="Cochrane G."/>
            <person name="Meng A."/>
            <person name="Brown T."/>
            <person name="Cohen L."/>
        </authorList>
    </citation>
    <scope>NUCLEOTIDE SEQUENCE</scope>
    <source>
        <strain evidence="5">CCMP1897</strain>
    </source>
</reference>
<proteinExistence type="predicted"/>
<dbReference type="SUPFAM" id="SSF48403">
    <property type="entry name" value="Ankyrin repeat"/>
    <property type="match status" value="1"/>
</dbReference>
<dbReference type="PANTHER" id="PTHR24198">
    <property type="entry name" value="ANKYRIN REPEAT AND PROTEIN KINASE DOMAIN-CONTAINING PROTEIN"/>
    <property type="match status" value="1"/>
</dbReference>
<dbReference type="AlphaFoldDB" id="A0A7S3UCZ7"/>
<dbReference type="InterPro" id="IPR036770">
    <property type="entry name" value="Ankyrin_rpt-contain_sf"/>
</dbReference>
<dbReference type="PANTHER" id="PTHR24198:SF165">
    <property type="entry name" value="ANKYRIN REPEAT-CONTAINING PROTEIN-RELATED"/>
    <property type="match status" value="1"/>
</dbReference>
<dbReference type="PROSITE" id="PS50088">
    <property type="entry name" value="ANK_REPEAT"/>
    <property type="match status" value="3"/>
</dbReference>
<keyword evidence="2 3" id="KW-0040">ANK repeat</keyword>
<sequence length="359" mass="39175">MTDAKGKMYDAFADLDATGPGGRRGGRGENSGWLKCPLCPPSSKKRFAKGRGFAAHLRSIHAPDPKQCTHEEIKAWSKRAAQVVREAEQNCMEFAEGRTRTGKAATSYGDSLPEGLLAAKMGDLAKLRLLVREGWNPCAQLDRNGATAEHWAAGSGHLECLAYLHEWGERNSAQSDTRPKSARRRDGKTSLHWAARNGHMLCLAYLVDKRMEVDVGSGDGTTPLHLACFGGHLSACKYLVDKGADVARKNAWECDATHWACMSTRDPQESVAICHWLRHDLDCSFHRPQSEGHTPAHKAAQRGNQAVLEWLLGPGCALTQEESRACMDVDHGGRTPRAIAQAMGHVNLSSWLASYEAAG</sequence>
<evidence type="ECO:0000256" key="3">
    <source>
        <dbReference type="PROSITE-ProRule" id="PRU00023"/>
    </source>
</evidence>